<dbReference type="Pfam" id="PF00482">
    <property type="entry name" value="T2SSF"/>
    <property type="match status" value="2"/>
</dbReference>
<accession>A0A133S356</accession>
<keyword evidence="3" id="KW-1003">Cell membrane</keyword>
<comment type="caution">
    <text evidence="9">The sequence shown here is derived from an EMBL/GenBank/DDBJ whole genome shotgun (WGS) entry which is preliminary data.</text>
</comment>
<dbReference type="PANTHER" id="PTHR30012:SF0">
    <property type="entry name" value="TYPE II SECRETION SYSTEM PROTEIN F-RELATED"/>
    <property type="match status" value="1"/>
</dbReference>
<evidence type="ECO:0000256" key="4">
    <source>
        <dbReference type="ARBA" id="ARBA00022692"/>
    </source>
</evidence>
<feature type="domain" description="Type II secretion system protein GspF" evidence="8">
    <location>
        <begin position="258"/>
        <end position="379"/>
    </location>
</feature>
<dbReference type="EMBL" id="LRQT01000079">
    <property type="protein sequence ID" value="KXA62891.1"/>
    <property type="molecule type" value="Genomic_DNA"/>
</dbReference>
<name>A0A133S356_9FIRM</name>
<dbReference type="InterPro" id="IPR003004">
    <property type="entry name" value="GspF/PilC"/>
</dbReference>
<organism evidence="9">
    <name type="scientific">Veillonella atypica</name>
    <dbReference type="NCBI Taxonomy" id="39777"/>
    <lineage>
        <taxon>Bacteria</taxon>
        <taxon>Bacillati</taxon>
        <taxon>Bacillota</taxon>
        <taxon>Negativicutes</taxon>
        <taxon>Veillonellales</taxon>
        <taxon>Veillonellaceae</taxon>
        <taxon>Veillonella</taxon>
    </lineage>
</organism>
<dbReference type="InterPro" id="IPR042094">
    <property type="entry name" value="T2SS_GspF_sf"/>
</dbReference>
<evidence type="ECO:0000256" key="7">
    <source>
        <dbReference type="SAM" id="Phobius"/>
    </source>
</evidence>
<gene>
    <name evidence="9" type="ORF">HMPREF3233_01454</name>
</gene>
<comment type="subcellular location">
    <subcellularLocation>
        <location evidence="1">Cell membrane</location>
        <topology evidence="1">Multi-pass membrane protein</topology>
    </subcellularLocation>
</comment>
<proteinExistence type="inferred from homology"/>
<evidence type="ECO:0000313" key="10">
    <source>
        <dbReference type="Proteomes" id="UP000070226"/>
    </source>
</evidence>
<dbReference type="Gene3D" id="1.20.81.30">
    <property type="entry name" value="Type II secretion system (T2SS), domain F"/>
    <property type="match status" value="2"/>
</dbReference>
<keyword evidence="6 7" id="KW-0472">Membrane</keyword>
<evidence type="ECO:0000256" key="1">
    <source>
        <dbReference type="ARBA" id="ARBA00004651"/>
    </source>
</evidence>
<reference evidence="9 10" key="1">
    <citation type="submission" date="2016-01" db="EMBL/GenBank/DDBJ databases">
        <authorList>
            <person name="Oliw E.H."/>
        </authorList>
    </citation>
    <scope>NUCLEOTIDE SEQUENCE [LARGE SCALE GENOMIC DNA]</scope>
    <source>
        <strain evidence="9 10">CMW7756B</strain>
    </source>
</reference>
<dbReference type="AlphaFoldDB" id="A0A133S356"/>
<dbReference type="Proteomes" id="UP000070226">
    <property type="component" value="Unassembled WGS sequence"/>
</dbReference>
<dbReference type="InterPro" id="IPR018076">
    <property type="entry name" value="T2SS_GspF_dom"/>
</dbReference>
<feature type="transmembrane region" description="Helical" evidence="7">
    <location>
        <begin position="150"/>
        <end position="176"/>
    </location>
</feature>
<dbReference type="PANTHER" id="PTHR30012">
    <property type="entry name" value="GENERAL SECRETION PATHWAY PROTEIN"/>
    <property type="match status" value="1"/>
</dbReference>
<sequence length="390" mass="44392">MNAYEYTAITTDKKRIQGLLWADSEDEVSTKLKLEGYVICSIARSSSKSVRWNHKQVSTTAYQLGLLLQSGISLRRSLELLMDGSKTMLYRSLYEGIQRGQPLSEALREKGFPPIALALLESGEMSGNVGEALQYIASYYERERKYQQKIVSAISYPLFLLVLMNVFFLVTILFIIPSFTRVFATMHIELPWMTKGLFVLGTSLREYPLLYVSGHVVFIGILIYAFKQSAIRYRFDRWLWQLAQHNTFLTSLYYTNILHIWSLLLDSGISIINTIDITKHIWRNSYGESCSNQVYDMLCKGHSFGESLKSSSVGNPFIWQMVAVGEESGELVAMLNHCSHYYESLLTQYIARMERLMEPILLTIMGVGIAILVISVMYPLFTSISSLGGQ</sequence>
<keyword evidence="4 7" id="KW-0812">Transmembrane</keyword>
<evidence type="ECO:0000256" key="2">
    <source>
        <dbReference type="ARBA" id="ARBA00005745"/>
    </source>
</evidence>
<comment type="similarity">
    <text evidence="2">Belongs to the GSP F family.</text>
</comment>
<evidence type="ECO:0000259" key="8">
    <source>
        <dbReference type="Pfam" id="PF00482"/>
    </source>
</evidence>
<dbReference type="STRING" id="39777.B7L28_05345"/>
<dbReference type="RefSeq" id="WP_060807772.1">
    <property type="nucleotide sequence ID" value="NZ_DBFOUP010000032.1"/>
</dbReference>
<evidence type="ECO:0000256" key="6">
    <source>
        <dbReference type="ARBA" id="ARBA00023136"/>
    </source>
</evidence>
<dbReference type="PATRIC" id="fig|39777.7.peg.1420"/>
<evidence type="ECO:0000313" key="9">
    <source>
        <dbReference type="EMBL" id="KXA62891.1"/>
    </source>
</evidence>
<protein>
    <submittedName>
        <fullName evidence="9">Bacterial type II secretion system protein F domain protein</fullName>
    </submittedName>
</protein>
<dbReference type="GO" id="GO:0005886">
    <property type="term" value="C:plasma membrane"/>
    <property type="evidence" value="ECO:0007669"/>
    <property type="project" value="UniProtKB-SubCell"/>
</dbReference>
<keyword evidence="5 7" id="KW-1133">Transmembrane helix</keyword>
<feature type="transmembrane region" description="Helical" evidence="7">
    <location>
        <begin position="207"/>
        <end position="226"/>
    </location>
</feature>
<evidence type="ECO:0000256" key="5">
    <source>
        <dbReference type="ARBA" id="ARBA00022989"/>
    </source>
</evidence>
<dbReference type="PRINTS" id="PR00812">
    <property type="entry name" value="BCTERIALGSPF"/>
</dbReference>
<evidence type="ECO:0000256" key="3">
    <source>
        <dbReference type="ARBA" id="ARBA00022475"/>
    </source>
</evidence>
<feature type="domain" description="Type II secretion system protein GspF" evidence="8">
    <location>
        <begin position="62"/>
        <end position="177"/>
    </location>
</feature>
<feature type="transmembrane region" description="Helical" evidence="7">
    <location>
        <begin position="360"/>
        <end position="381"/>
    </location>
</feature>